<keyword evidence="12" id="KW-1185">Reference proteome</keyword>
<keyword evidence="4 8" id="KW-0489">Methyltransferase</keyword>
<organism evidence="11 12">
    <name type="scientific">Microdochium bolleyi</name>
    <dbReference type="NCBI Taxonomy" id="196109"/>
    <lineage>
        <taxon>Eukaryota</taxon>
        <taxon>Fungi</taxon>
        <taxon>Dikarya</taxon>
        <taxon>Ascomycota</taxon>
        <taxon>Pezizomycotina</taxon>
        <taxon>Sordariomycetes</taxon>
        <taxon>Xylariomycetidae</taxon>
        <taxon>Xylariales</taxon>
        <taxon>Microdochiaceae</taxon>
        <taxon>Microdochium</taxon>
    </lineage>
</organism>
<dbReference type="FunCoup" id="A0A136JFU2">
    <property type="interactions" value="375"/>
</dbReference>
<name>A0A136JFU2_9PEZI</name>
<feature type="region of interest" description="Disordered" evidence="9">
    <location>
        <begin position="161"/>
        <end position="193"/>
    </location>
</feature>
<keyword evidence="7 8" id="KW-0539">Nucleus</keyword>
<dbReference type="InParanoid" id="A0A136JFU2"/>
<evidence type="ECO:0000313" key="12">
    <source>
        <dbReference type="Proteomes" id="UP000070501"/>
    </source>
</evidence>
<dbReference type="GO" id="GO:0032259">
    <property type="term" value="P:methylation"/>
    <property type="evidence" value="ECO:0007669"/>
    <property type="project" value="UniProtKB-KW"/>
</dbReference>
<dbReference type="AlphaFoldDB" id="A0A136JFU2"/>
<protein>
    <recommendedName>
        <fullName evidence="8">Arginine N-methyltransferase 2</fullName>
        <ecNumber evidence="8">2.1.1.-</ecNumber>
    </recommendedName>
</protein>
<dbReference type="InterPro" id="IPR017408">
    <property type="entry name" value="Arginine_N-MeTrfase_2"/>
</dbReference>
<feature type="domain" description="RMT2" evidence="10">
    <location>
        <begin position="202"/>
        <end position="455"/>
    </location>
</feature>
<evidence type="ECO:0000256" key="8">
    <source>
        <dbReference type="PIRNR" id="PIRNR038148"/>
    </source>
</evidence>
<dbReference type="GO" id="GO:0005737">
    <property type="term" value="C:cytoplasm"/>
    <property type="evidence" value="ECO:0007669"/>
    <property type="project" value="UniProtKB-SubCell"/>
</dbReference>
<dbReference type="GO" id="GO:0019702">
    <property type="term" value="F:protein arginine N5-methyltransferase activity"/>
    <property type="evidence" value="ECO:0007669"/>
    <property type="project" value="TreeGrafter"/>
</dbReference>
<dbReference type="PANTHER" id="PTHR32379">
    <property type="entry name" value="GUANIDINOACETATE N-METHYLTRANSFERASE"/>
    <property type="match status" value="1"/>
</dbReference>
<dbReference type="InterPro" id="IPR029063">
    <property type="entry name" value="SAM-dependent_MTases_sf"/>
</dbReference>
<comment type="function">
    <text evidence="1 8">S-adenosyl-L-methionine-dependent protein-arginine N-methyltransferase that methylates the delta-nitrogen atom of arginine residues to form N5-methylarginine (type IV) in target proteins. Monomethylates ribosomal protein L12.</text>
</comment>
<keyword evidence="5 8" id="KW-0808">Transferase</keyword>
<dbReference type="STRING" id="196109.A0A136JFU2"/>
<evidence type="ECO:0000313" key="11">
    <source>
        <dbReference type="EMBL" id="KXJ96009.1"/>
    </source>
</evidence>
<evidence type="ECO:0000259" key="10">
    <source>
        <dbReference type="PROSITE" id="PS51559"/>
    </source>
</evidence>
<evidence type="ECO:0000256" key="6">
    <source>
        <dbReference type="ARBA" id="ARBA00022691"/>
    </source>
</evidence>
<evidence type="ECO:0000256" key="3">
    <source>
        <dbReference type="ARBA" id="ARBA00022490"/>
    </source>
</evidence>
<dbReference type="InterPro" id="IPR051038">
    <property type="entry name" value="RMT2/GAMT_Mtase"/>
</dbReference>
<evidence type="ECO:0000256" key="9">
    <source>
        <dbReference type="SAM" id="MobiDB-lite"/>
    </source>
</evidence>
<evidence type="ECO:0000256" key="5">
    <source>
        <dbReference type="ARBA" id="ARBA00022679"/>
    </source>
</evidence>
<dbReference type="Proteomes" id="UP000070501">
    <property type="component" value="Unassembled WGS sequence"/>
</dbReference>
<dbReference type="EMBL" id="KQ964246">
    <property type="protein sequence ID" value="KXJ96009.1"/>
    <property type="molecule type" value="Genomic_DNA"/>
</dbReference>
<comment type="subunit">
    <text evidence="2 8">Monomer.</text>
</comment>
<reference evidence="12" key="1">
    <citation type="submission" date="2016-02" db="EMBL/GenBank/DDBJ databases">
        <title>Draft genome sequence of Microdochium bolleyi, a fungal endophyte of beachgrass.</title>
        <authorList>
            <consortium name="DOE Joint Genome Institute"/>
            <person name="David A.S."/>
            <person name="May G."/>
            <person name="Haridas S."/>
            <person name="Lim J."/>
            <person name="Wang M."/>
            <person name="Labutti K."/>
            <person name="Lipzen A."/>
            <person name="Barry K."/>
            <person name="Grigoriev I.V."/>
        </authorList>
    </citation>
    <scope>NUCLEOTIDE SEQUENCE [LARGE SCALE GENOMIC DNA]</scope>
    <source>
        <strain evidence="12">J235TASD1</strain>
    </source>
</reference>
<dbReference type="GO" id="GO:0005634">
    <property type="term" value="C:nucleus"/>
    <property type="evidence" value="ECO:0007669"/>
    <property type="project" value="UniProtKB-SubCell"/>
</dbReference>
<comment type="similarity">
    <text evidence="8">Belongs to the class I-like SAM-binding methyltransferase superfamily. RMT2 methyltransferase family.</text>
</comment>
<dbReference type="PIRSF" id="PIRSF038148">
    <property type="entry name" value="Arginine_N-mtfrase-2"/>
    <property type="match status" value="1"/>
</dbReference>
<proteinExistence type="inferred from homology"/>
<comment type="subcellular location">
    <subcellularLocation>
        <location evidence="8">Cytoplasm</location>
    </subcellularLocation>
    <subcellularLocation>
        <location evidence="8">Nucleus</location>
    </subcellularLocation>
</comment>
<dbReference type="OrthoDB" id="19014at2759"/>
<keyword evidence="6" id="KW-0949">S-adenosyl-L-methionine</keyword>
<feature type="compositionally biased region" description="Acidic residues" evidence="9">
    <location>
        <begin position="173"/>
        <end position="186"/>
    </location>
</feature>
<evidence type="ECO:0000256" key="2">
    <source>
        <dbReference type="ARBA" id="ARBA00011245"/>
    </source>
</evidence>
<dbReference type="InterPro" id="IPR026480">
    <property type="entry name" value="RMT2_dom"/>
</dbReference>
<dbReference type="PROSITE" id="PS51559">
    <property type="entry name" value="SAM_RMT2"/>
    <property type="match status" value="1"/>
</dbReference>
<evidence type="ECO:0000256" key="7">
    <source>
        <dbReference type="ARBA" id="ARBA00023242"/>
    </source>
</evidence>
<dbReference type="InterPro" id="IPR036770">
    <property type="entry name" value="Ankyrin_rpt-contain_sf"/>
</dbReference>
<gene>
    <name evidence="11" type="ORF">Micbo1qcDRAFT_192877</name>
</gene>
<dbReference type="SUPFAM" id="SSF53335">
    <property type="entry name" value="S-adenosyl-L-methionine-dependent methyltransferases"/>
    <property type="match status" value="1"/>
</dbReference>
<dbReference type="Gene3D" id="3.40.50.150">
    <property type="entry name" value="Vaccinia Virus protein VP39"/>
    <property type="match status" value="1"/>
</dbReference>
<dbReference type="PANTHER" id="PTHR32379:SF1">
    <property type="entry name" value="GUANIDINOACETATE N-METHYLTRANSFERASE"/>
    <property type="match status" value="1"/>
</dbReference>
<dbReference type="Gene3D" id="1.25.40.20">
    <property type="entry name" value="Ankyrin repeat-containing domain"/>
    <property type="match status" value="1"/>
</dbReference>
<evidence type="ECO:0000256" key="1">
    <source>
        <dbReference type="ARBA" id="ARBA00002207"/>
    </source>
</evidence>
<keyword evidence="3 8" id="KW-0963">Cytoplasm</keyword>
<dbReference type="EC" id="2.1.1.-" evidence="8"/>
<evidence type="ECO:0000256" key="4">
    <source>
        <dbReference type="ARBA" id="ARBA00022603"/>
    </source>
</evidence>
<sequence length="455" mass="50055">MAPIDDSREARIKPTCPPNIAELLSHAWQHDRAALKPLLRVPGPASVQEPTTGETPLHAAIRACGPSSSDDVKKAAAAVVSELFMSGAIWNDVDDHNETPGCVAARLGLHELYTACMEAGVRAELLFGLLDGYEELESENADEEGDIEIIDIDEGDEAPELATSAATTTNDKEQEEEEKQEEEETTVVESDPDRAFKPTATETHTVTSRDYLQSTLTYSDGKLVDSADNGVMMAWETSIMRASVDSLLGPELPQGKKILNIGFGMGIIDSMFAATRPARHHIIEAHPAVLAHIQNNSVDSLATAPSEDTSRNFGSAWESSGPEDGAYKVHAGRWQDVVPQLMEAGETYDAVYFDTFGEDYAQLRHFFTEHVPYMLTETGAFGFFNGLGADRKICYDVYTRVSEMHLSDAGLDVEWQELDVDMQGLGKEGEGEWEGVKRRYWTLEKYQLPRCTLMG</sequence>
<accession>A0A136JFU2</accession>